<dbReference type="NCBIfam" id="NF041264">
    <property type="entry name" value="MobA"/>
    <property type="match status" value="1"/>
</dbReference>
<evidence type="ECO:0000313" key="2">
    <source>
        <dbReference type="Proteomes" id="UP001306592"/>
    </source>
</evidence>
<dbReference type="Proteomes" id="UP001306592">
    <property type="component" value="Unassembled WGS sequence"/>
</dbReference>
<dbReference type="RefSeq" id="WP_336204235.1">
    <property type="nucleotide sequence ID" value="NZ_JBANEI010000031.1"/>
</dbReference>
<keyword evidence="2" id="KW-1185">Reference proteome</keyword>
<evidence type="ECO:0000313" key="1">
    <source>
        <dbReference type="EMBL" id="MEI2684518.1"/>
    </source>
</evidence>
<dbReference type="InterPro" id="IPR053842">
    <property type="entry name" value="NikA-like"/>
</dbReference>
<sequence length="114" mass="13219">MSKSEKRQREKLVRCRCTEAEYEAINKKAFAAGLTTSEYLRRTALNRRITVRTDIRMMNELLRLGGLQKHLYTQMQASMTTELSYQFSEVLTSIKHAINALDMTPVTVEDMKDL</sequence>
<organism evidence="1 2">
    <name type="scientific">Erwinia aphidicola</name>
    <dbReference type="NCBI Taxonomy" id="68334"/>
    <lineage>
        <taxon>Bacteria</taxon>
        <taxon>Pseudomonadati</taxon>
        <taxon>Pseudomonadota</taxon>
        <taxon>Gammaproteobacteria</taxon>
        <taxon>Enterobacterales</taxon>
        <taxon>Erwiniaceae</taxon>
        <taxon>Erwinia</taxon>
    </lineage>
</organism>
<comment type="caution">
    <text evidence="1">The sequence shown here is derived from an EMBL/GenBank/DDBJ whole genome shotgun (WGS) entry which is preliminary data.</text>
</comment>
<protein>
    <submittedName>
        <fullName evidence="1">Plasmid mobilization protein MobA</fullName>
    </submittedName>
</protein>
<accession>A0ABU8DP47</accession>
<dbReference type="InterPro" id="IPR047751">
    <property type="entry name" value="MobA-like"/>
</dbReference>
<dbReference type="Gene3D" id="1.10.1220.10">
    <property type="entry name" value="Met repressor-like"/>
    <property type="match status" value="1"/>
</dbReference>
<dbReference type="Pfam" id="PF21983">
    <property type="entry name" value="NikA-like"/>
    <property type="match status" value="1"/>
</dbReference>
<dbReference type="EMBL" id="JBANEI010000031">
    <property type="protein sequence ID" value="MEI2684518.1"/>
    <property type="molecule type" value="Genomic_DNA"/>
</dbReference>
<reference evidence="1 2" key="1">
    <citation type="submission" date="2024-02" db="EMBL/GenBank/DDBJ databases">
        <title>First report Erwinia aphidicola in onion in Chile.</title>
        <authorList>
            <person name="Valenzuela M."/>
            <person name="Pena M."/>
            <person name="Dutta B."/>
        </authorList>
    </citation>
    <scope>NUCLEOTIDE SEQUENCE [LARGE SCALE GENOMIC DNA]</scope>
    <source>
        <strain evidence="1 2">QCJ3A</strain>
    </source>
</reference>
<name>A0ABU8DP47_ERWAP</name>
<dbReference type="InterPro" id="IPR013321">
    <property type="entry name" value="Arc_rbn_hlx_hlx"/>
</dbReference>
<gene>
    <name evidence="1" type="primary">mobA</name>
    <name evidence="1" type="ORF">V8N49_23135</name>
</gene>
<proteinExistence type="predicted"/>